<protein>
    <recommendedName>
        <fullName evidence="4">Lecithin:cholesterol acyltransferase</fullName>
    </recommendedName>
</protein>
<dbReference type="SUPFAM" id="SSF53474">
    <property type="entry name" value="alpha/beta-Hydrolases"/>
    <property type="match status" value="1"/>
</dbReference>
<reference evidence="2 3" key="1">
    <citation type="journal article" date="2016" name="Nat. Commun.">
        <title>Thousands of microbial genomes shed light on interconnected biogeochemical processes in an aquifer system.</title>
        <authorList>
            <person name="Anantharaman K."/>
            <person name="Brown C.T."/>
            <person name="Hug L.A."/>
            <person name="Sharon I."/>
            <person name="Castelle C.J."/>
            <person name="Probst A.J."/>
            <person name="Thomas B.C."/>
            <person name="Singh A."/>
            <person name="Wilkins M.J."/>
            <person name="Karaoz U."/>
            <person name="Brodie E.L."/>
            <person name="Williams K.H."/>
            <person name="Hubbard S.S."/>
            <person name="Banfield J.F."/>
        </authorList>
    </citation>
    <scope>NUCLEOTIDE SEQUENCE [LARGE SCALE GENOMIC DNA]</scope>
</reference>
<gene>
    <name evidence="2" type="ORF">A2714_00015</name>
</gene>
<sequence length="667" mass="74216">MLLKFLYTTSFSILTLIFNSSNVKADTILFSDNFNDNILDSKWVEKGYALEKLGSFNPTSQLSLTETGSVLKIAGEDTLLDTQIDGTWVGWFGKSLISTNEFPLSNLVIVQTNVKIVEGNEGFISLITIEFDSNNRILLTIGDHSVGTLHGVPRSQLVFEEKDILRCVGASLEEEKESGCVSLPFNLELNRSYTLQIQFDPTTKKVTGLIDGELVHVGTFRGTMSDFNTGIAATVRENGIDDRKLVDYIDAQFDDFVLQSAEIVNTITFVPGMGASWNSDAMLRCKFENGYTWELASFAEDVYNPLLTALKEDSGMEIKEFYYDWRRVIPSNSSKLSNFIESYLDENEKTHFIGHSMGGLVGRAYIEKSGSQNKIKDYISVGSPHQGSPLAYPAWSGGEIWNDNFLLKIAGHILLRHCGGVISNNRVNIRTFIPSVENLLPVFEYLKDKKDGNFKPLSGMSAINEWLSENFNFNGVRVGTLSGKGFDTLKEIPVKDRNLYDEIMGNWEDGKPTGKTFTNEGDGTVLLTSSRLSGAENTEINQTHIGLVSSSQGITEIFNFLGLAEATPLETSFVEPTSAIIFISDDADLTVVKPNGQIKKDKDSLVGILNPERGDYLVILNPKSSETDLEVGYFLENGEVLWREFGFKGKLPQVKKVFFDPKYLFSR</sequence>
<evidence type="ECO:0008006" key="4">
    <source>
        <dbReference type="Google" id="ProtNLM"/>
    </source>
</evidence>
<dbReference type="GO" id="GO:0008374">
    <property type="term" value="F:O-acyltransferase activity"/>
    <property type="evidence" value="ECO:0007669"/>
    <property type="project" value="InterPro"/>
</dbReference>
<dbReference type="Pfam" id="PF02450">
    <property type="entry name" value="LCAT"/>
    <property type="match status" value="1"/>
</dbReference>
<organism evidence="2 3">
    <name type="scientific">Candidatus Woesebacteria bacterium RIFCSPHIGHO2_01_FULL_38_9</name>
    <dbReference type="NCBI Taxonomy" id="1802492"/>
    <lineage>
        <taxon>Bacteria</taxon>
        <taxon>Candidatus Woeseibacteriota</taxon>
    </lineage>
</organism>
<dbReference type="EMBL" id="MGGE01000014">
    <property type="protein sequence ID" value="OGM21493.1"/>
    <property type="molecule type" value="Genomic_DNA"/>
</dbReference>
<feature type="chain" id="PRO_5009533784" description="Lecithin:cholesterol acyltransferase" evidence="1">
    <location>
        <begin position="26"/>
        <end position="667"/>
    </location>
</feature>
<feature type="signal peptide" evidence="1">
    <location>
        <begin position="1"/>
        <end position="25"/>
    </location>
</feature>
<keyword evidence="1" id="KW-0732">Signal</keyword>
<dbReference type="GO" id="GO:0006629">
    <property type="term" value="P:lipid metabolic process"/>
    <property type="evidence" value="ECO:0007669"/>
    <property type="project" value="InterPro"/>
</dbReference>
<dbReference type="AlphaFoldDB" id="A0A1F7Y2F3"/>
<evidence type="ECO:0000313" key="3">
    <source>
        <dbReference type="Proteomes" id="UP000178419"/>
    </source>
</evidence>
<dbReference type="Gene3D" id="3.40.50.1820">
    <property type="entry name" value="alpha/beta hydrolase"/>
    <property type="match status" value="1"/>
</dbReference>
<evidence type="ECO:0000313" key="2">
    <source>
        <dbReference type="EMBL" id="OGM21493.1"/>
    </source>
</evidence>
<dbReference type="PANTHER" id="PTHR37946:SF1">
    <property type="entry name" value="SLL1969 PROTEIN"/>
    <property type="match status" value="1"/>
</dbReference>
<evidence type="ECO:0000256" key="1">
    <source>
        <dbReference type="SAM" id="SignalP"/>
    </source>
</evidence>
<comment type="caution">
    <text evidence="2">The sequence shown here is derived from an EMBL/GenBank/DDBJ whole genome shotgun (WGS) entry which is preliminary data.</text>
</comment>
<dbReference type="PANTHER" id="PTHR37946">
    <property type="entry name" value="SLL1969 PROTEIN"/>
    <property type="match status" value="1"/>
</dbReference>
<dbReference type="InterPro" id="IPR029058">
    <property type="entry name" value="AB_hydrolase_fold"/>
</dbReference>
<name>A0A1F7Y2F3_9BACT</name>
<proteinExistence type="predicted"/>
<accession>A0A1F7Y2F3</accession>
<dbReference type="InterPro" id="IPR003386">
    <property type="entry name" value="LACT/PDAT_acylTrfase"/>
</dbReference>
<dbReference type="Proteomes" id="UP000178419">
    <property type="component" value="Unassembled WGS sequence"/>
</dbReference>